<dbReference type="AlphaFoldDB" id="A0A2M8EQ15"/>
<reference evidence="2" key="1">
    <citation type="submission" date="2017-09" db="EMBL/GenBank/DDBJ databases">
        <title>Depth-based differentiation of microbial function through sediment-hosted aquifers and enrichment of novel symbionts in the deep terrestrial subsurface.</title>
        <authorList>
            <person name="Probst A.J."/>
            <person name="Ladd B."/>
            <person name="Jarett J.K."/>
            <person name="Geller-Mcgrath D.E."/>
            <person name="Sieber C.M.K."/>
            <person name="Emerson J.B."/>
            <person name="Anantharaman K."/>
            <person name="Thomas B.C."/>
            <person name="Malmstrom R."/>
            <person name="Stieglmeier M."/>
            <person name="Klingl A."/>
            <person name="Woyke T."/>
            <person name="Ryan C.M."/>
            <person name="Banfield J.F."/>
        </authorList>
    </citation>
    <scope>NUCLEOTIDE SEQUENCE [LARGE SCALE GENOMIC DNA]</scope>
</reference>
<comment type="caution">
    <text evidence="1">The sequence shown here is derived from an EMBL/GenBank/DDBJ whole genome shotgun (WGS) entry which is preliminary data.</text>
</comment>
<dbReference type="Proteomes" id="UP000230251">
    <property type="component" value="Unassembled WGS sequence"/>
</dbReference>
<evidence type="ECO:0000313" key="1">
    <source>
        <dbReference type="EMBL" id="PJC24829.1"/>
    </source>
</evidence>
<accession>A0A2M8EQ15</accession>
<organism evidence="1 2">
    <name type="scientific">Candidatus Uhrbacteria bacterium CG_4_9_14_0_2_um_filter_41_50</name>
    <dbReference type="NCBI Taxonomy" id="1975031"/>
    <lineage>
        <taxon>Bacteria</taxon>
        <taxon>Candidatus Uhriibacteriota</taxon>
    </lineage>
</organism>
<name>A0A2M8EQ15_9BACT</name>
<dbReference type="EMBL" id="PFSI01000016">
    <property type="protein sequence ID" value="PJC24829.1"/>
    <property type="molecule type" value="Genomic_DNA"/>
</dbReference>
<evidence type="ECO:0000313" key="2">
    <source>
        <dbReference type="Proteomes" id="UP000230251"/>
    </source>
</evidence>
<sequence length="101" mass="11295">MSDKIRVRVKANTHRNQPVVVEVEISDFNDPRLTELVQGSKVKIEIEIEEPTEAQASLLGRLMFLSSPDAVADIGKSVPPSTRKTEDFPVEVMILNLRKPV</sequence>
<gene>
    <name evidence="1" type="ORF">CO057_00860</name>
</gene>
<proteinExistence type="predicted"/>
<protein>
    <submittedName>
        <fullName evidence="1">Uncharacterized protein</fullName>
    </submittedName>
</protein>